<name>A0AAW0ABL1_9AGAR</name>
<dbReference type="SUPFAM" id="SSF55856">
    <property type="entry name" value="Cytochrome b5-like heme/steroid binding domain"/>
    <property type="match status" value="1"/>
</dbReference>
<dbReference type="EMBL" id="JAWWNJ010000075">
    <property type="protein sequence ID" value="KAK7006533.1"/>
    <property type="molecule type" value="Genomic_DNA"/>
</dbReference>
<keyword evidence="2" id="KW-1185">Reference proteome</keyword>
<evidence type="ECO:0000313" key="1">
    <source>
        <dbReference type="EMBL" id="KAK7006533.1"/>
    </source>
</evidence>
<proteinExistence type="predicted"/>
<organism evidence="1 2">
    <name type="scientific">Favolaschia claudopus</name>
    <dbReference type="NCBI Taxonomy" id="2862362"/>
    <lineage>
        <taxon>Eukaryota</taxon>
        <taxon>Fungi</taxon>
        <taxon>Dikarya</taxon>
        <taxon>Basidiomycota</taxon>
        <taxon>Agaricomycotina</taxon>
        <taxon>Agaricomycetes</taxon>
        <taxon>Agaricomycetidae</taxon>
        <taxon>Agaricales</taxon>
        <taxon>Marasmiineae</taxon>
        <taxon>Mycenaceae</taxon>
        <taxon>Favolaschia</taxon>
    </lineage>
</organism>
<sequence>MSNSWSNEKKRPLILPPANKDLNANLEQAASELPCLTASELEGWSKETEYEYGARIFVGLKDYVFDVTSVPELHPTGGFGSYAFKDISYALVKGSILEEDTLVSGYSSHSQQEVKELREWLSAFLLRFPVVAKLIQA</sequence>
<dbReference type="AlphaFoldDB" id="A0AAW0ABL1"/>
<dbReference type="InterPro" id="IPR036400">
    <property type="entry name" value="Cyt_B5-like_heme/steroid_sf"/>
</dbReference>
<dbReference type="Proteomes" id="UP001362999">
    <property type="component" value="Unassembled WGS sequence"/>
</dbReference>
<evidence type="ECO:0008006" key="3">
    <source>
        <dbReference type="Google" id="ProtNLM"/>
    </source>
</evidence>
<accession>A0AAW0ABL1</accession>
<gene>
    <name evidence="1" type="ORF">R3P38DRAFT_3282404</name>
</gene>
<comment type="caution">
    <text evidence="1">The sequence shown here is derived from an EMBL/GenBank/DDBJ whole genome shotgun (WGS) entry which is preliminary data.</text>
</comment>
<evidence type="ECO:0000313" key="2">
    <source>
        <dbReference type="Proteomes" id="UP001362999"/>
    </source>
</evidence>
<reference evidence="1 2" key="1">
    <citation type="journal article" date="2024" name="J Genomics">
        <title>Draft genome sequencing and assembly of Favolaschia claudopus CIRM-BRFM 2984 isolated from oak limbs.</title>
        <authorList>
            <person name="Navarro D."/>
            <person name="Drula E."/>
            <person name="Chaduli D."/>
            <person name="Cazenave R."/>
            <person name="Ahrendt S."/>
            <person name="Wang J."/>
            <person name="Lipzen A."/>
            <person name="Daum C."/>
            <person name="Barry K."/>
            <person name="Grigoriev I.V."/>
            <person name="Favel A."/>
            <person name="Rosso M.N."/>
            <person name="Martin F."/>
        </authorList>
    </citation>
    <scope>NUCLEOTIDE SEQUENCE [LARGE SCALE GENOMIC DNA]</scope>
    <source>
        <strain evidence="1 2">CIRM-BRFM 2984</strain>
    </source>
</reference>
<dbReference type="Gene3D" id="3.10.120.10">
    <property type="entry name" value="Cytochrome b5-like heme/steroid binding domain"/>
    <property type="match status" value="1"/>
</dbReference>
<protein>
    <recommendedName>
        <fullName evidence="3">Cytochrome b5 heme-binding domain-containing protein</fullName>
    </recommendedName>
</protein>